<keyword evidence="4" id="KW-0443">Lipid metabolism</keyword>
<comment type="catalytic activity">
    <reaction evidence="10">
        <text>a (3R)-hydroxyacyl-[ACP] + L-ornithine = a lyso-ornithine lipid + holo-[ACP] + H(+)</text>
        <dbReference type="Rhea" id="RHEA:20633"/>
        <dbReference type="Rhea" id="RHEA-COMP:9685"/>
        <dbReference type="Rhea" id="RHEA-COMP:9945"/>
        <dbReference type="ChEBI" id="CHEBI:15378"/>
        <dbReference type="ChEBI" id="CHEBI:46911"/>
        <dbReference type="ChEBI" id="CHEBI:64479"/>
        <dbReference type="ChEBI" id="CHEBI:78827"/>
        <dbReference type="ChEBI" id="CHEBI:138482"/>
        <dbReference type="EC" id="2.3.2.30"/>
    </reaction>
    <physiologicalReaction direction="left-to-right" evidence="10">
        <dbReference type="Rhea" id="RHEA:20634"/>
    </physiologicalReaction>
</comment>
<dbReference type="PANTHER" id="PTHR37323">
    <property type="entry name" value="GCN5-RELATED N-ACETYLTRANSFERASE"/>
    <property type="match status" value="1"/>
</dbReference>
<dbReference type="InterPro" id="IPR052351">
    <property type="entry name" value="Ornithine_N-alpha-AT"/>
</dbReference>
<dbReference type="RefSeq" id="WP_085879562.1">
    <property type="nucleotide sequence ID" value="NZ_FWFZ01000014.1"/>
</dbReference>
<evidence type="ECO:0000313" key="12">
    <source>
        <dbReference type="Proteomes" id="UP000193900"/>
    </source>
</evidence>
<keyword evidence="12" id="KW-1185">Reference proteome</keyword>
<dbReference type="OrthoDB" id="9787072at2"/>
<evidence type="ECO:0000256" key="9">
    <source>
        <dbReference type="ARBA" id="ARBA00045724"/>
    </source>
</evidence>
<comment type="function">
    <text evidence="9">Catalyzes the first step in the biosynthesis of ornithine lipids, which are phosphorus-free membrane lipids. Catalyzes the 3-hydroxyacyl-acyl carrier protein-dependent acylation of ornithine to form lyso-ornithine lipid (LOL).</text>
</comment>
<evidence type="ECO:0000256" key="1">
    <source>
        <dbReference type="ARBA" id="ARBA00005189"/>
    </source>
</evidence>
<organism evidence="11 12">
    <name type="scientific">Roseisalinus antarcticus</name>
    <dbReference type="NCBI Taxonomy" id="254357"/>
    <lineage>
        <taxon>Bacteria</taxon>
        <taxon>Pseudomonadati</taxon>
        <taxon>Pseudomonadota</taxon>
        <taxon>Alphaproteobacteria</taxon>
        <taxon>Rhodobacterales</taxon>
        <taxon>Roseobacteraceae</taxon>
        <taxon>Roseisalinus</taxon>
    </lineage>
</organism>
<comment type="similarity">
    <text evidence="6">Belongs to the acetyltransferase family. OlsB subfamily.</text>
</comment>
<gene>
    <name evidence="11" type="ORF">ROA7023_02732</name>
</gene>
<evidence type="ECO:0000256" key="10">
    <source>
        <dbReference type="ARBA" id="ARBA00047785"/>
    </source>
</evidence>
<comment type="pathway">
    <text evidence="1">Lipid metabolism.</text>
</comment>
<evidence type="ECO:0000256" key="6">
    <source>
        <dbReference type="ARBA" id="ARBA00038095"/>
    </source>
</evidence>
<evidence type="ECO:0000256" key="8">
    <source>
        <dbReference type="ARBA" id="ARBA00039866"/>
    </source>
</evidence>
<dbReference type="GO" id="GO:0043810">
    <property type="term" value="F:ornithine-acyl [acyl carrier protein] N-acyltransferase activity"/>
    <property type="evidence" value="ECO:0007669"/>
    <property type="project" value="UniProtKB-EC"/>
</dbReference>
<dbReference type="GO" id="GO:0006629">
    <property type="term" value="P:lipid metabolic process"/>
    <property type="evidence" value="ECO:0007669"/>
    <property type="project" value="UniProtKB-KW"/>
</dbReference>
<proteinExistence type="inferred from homology"/>
<sequence>MPLTEPDFEVRLAQDDAEIRAAQRLRYRVFVDELGGDGALVDHAAGLESDEFDAAAKHLLLIDKAAGDAVVGVYRLMDAAGARQAGGYYSEEEYDLTVLRRGGRRLLELGRSCLHPDYRGGAGMFHLWTGLAALVAETGTDILFGTASFHGTDVQALAQPLTFLHRNHLAPPDLRVAARGADAVSLDLLPPEAVDRRTALLQIPALIKAYLRLGGAIGSGAWVDRQFNTIDVCLVMDTARLNQRQSRLYARAGAG</sequence>
<evidence type="ECO:0000313" key="11">
    <source>
        <dbReference type="EMBL" id="SLN59522.1"/>
    </source>
</evidence>
<evidence type="ECO:0000256" key="4">
    <source>
        <dbReference type="ARBA" id="ARBA00023098"/>
    </source>
</evidence>
<dbReference type="PANTHER" id="PTHR37323:SF1">
    <property type="entry name" value="L-ORNITHINE N(ALPHA)-ACYLTRANSFERASE"/>
    <property type="match status" value="1"/>
</dbReference>
<dbReference type="EC" id="2.3.2.30" evidence="7"/>
<keyword evidence="2" id="KW-0444">Lipid biosynthesis</keyword>
<evidence type="ECO:0000256" key="3">
    <source>
        <dbReference type="ARBA" id="ARBA00022679"/>
    </source>
</evidence>
<dbReference type="Gene3D" id="3.40.630.30">
    <property type="match status" value="1"/>
</dbReference>
<evidence type="ECO:0000256" key="5">
    <source>
        <dbReference type="ARBA" id="ARBA00023315"/>
    </source>
</evidence>
<dbReference type="AlphaFoldDB" id="A0A1Y5TB14"/>
<dbReference type="InterPro" id="IPR016181">
    <property type="entry name" value="Acyl_CoA_acyltransferase"/>
</dbReference>
<evidence type="ECO:0000256" key="2">
    <source>
        <dbReference type="ARBA" id="ARBA00022516"/>
    </source>
</evidence>
<dbReference type="Proteomes" id="UP000193900">
    <property type="component" value="Unassembled WGS sequence"/>
</dbReference>
<name>A0A1Y5TB14_9RHOB</name>
<dbReference type="SUPFAM" id="SSF55729">
    <property type="entry name" value="Acyl-CoA N-acyltransferases (Nat)"/>
    <property type="match status" value="1"/>
</dbReference>
<dbReference type="EMBL" id="FWFZ01000014">
    <property type="protein sequence ID" value="SLN59522.1"/>
    <property type="molecule type" value="Genomic_DNA"/>
</dbReference>
<evidence type="ECO:0000256" key="7">
    <source>
        <dbReference type="ARBA" id="ARBA00039058"/>
    </source>
</evidence>
<reference evidence="11 12" key="1">
    <citation type="submission" date="2017-03" db="EMBL/GenBank/DDBJ databases">
        <authorList>
            <person name="Afonso C.L."/>
            <person name="Miller P.J."/>
            <person name="Scott M.A."/>
            <person name="Spackman E."/>
            <person name="Goraichik I."/>
            <person name="Dimitrov K.M."/>
            <person name="Suarez D.L."/>
            <person name="Swayne D.E."/>
        </authorList>
    </citation>
    <scope>NUCLEOTIDE SEQUENCE [LARGE SCALE GENOMIC DNA]</scope>
    <source>
        <strain evidence="11 12">CECT 7023</strain>
    </source>
</reference>
<dbReference type="Pfam" id="PF13444">
    <property type="entry name" value="Acetyltransf_5"/>
    <property type="match status" value="1"/>
</dbReference>
<accession>A0A1Y5TB14</accession>
<keyword evidence="5" id="KW-0012">Acyltransferase</keyword>
<keyword evidence="3" id="KW-0808">Transferase</keyword>
<protein>
    <recommendedName>
        <fullName evidence="8">L-ornithine N(alpha)-acyltransferase</fullName>
        <ecNumber evidence="7">2.3.2.30</ecNumber>
    </recommendedName>
</protein>